<evidence type="ECO:0000256" key="3">
    <source>
        <dbReference type="ARBA" id="ARBA00026117"/>
    </source>
</evidence>
<dbReference type="InterPro" id="IPR002347">
    <property type="entry name" value="SDR_fam"/>
</dbReference>
<dbReference type="EC" id="1.3.1.124" evidence="3"/>
<dbReference type="KEGG" id="apuu:APUU_71179S"/>
<dbReference type="InterPro" id="IPR045017">
    <property type="entry name" value="DECR2-like"/>
</dbReference>
<dbReference type="PRINTS" id="PR00081">
    <property type="entry name" value="GDHRDH"/>
</dbReference>
<comment type="catalytic activity">
    <reaction evidence="5">
        <text>a (2E,4Z)-dienoyl-CoA + NADPH + H(+) = a 4,5-saturated-(3E)-enoyl-CoA + NADP(+)</text>
        <dbReference type="Rhea" id="RHEA:61892"/>
        <dbReference type="ChEBI" id="CHEBI:15378"/>
        <dbReference type="ChEBI" id="CHEBI:57783"/>
        <dbReference type="ChEBI" id="CHEBI:58349"/>
        <dbReference type="ChEBI" id="CHEBI:85099"/>
        <dbReference type="ChEBI" id="CHEBI:85493"/>
        <dbReference type="EC" id="1.3.1.124"/>
    </reaction>
</comment>
<dbReference type="RefSeq" id="XP_041561795.1">
    <property type="nucleotide sequence ID" value="XM_041696134.1"/>
</dbReference>
<dbReference type="Pfam" id="PF13561">
    <property type="entry name" value="adh_short_C2"/>
    <property type="match status" value="1"/>
</dbReference>
<dbReference type="GO" id="GO:0008670">
    <property type="term" value="F:2,4-dienoyl-CoA reductase (NADPH) activity"/>
    <property type="evidence" value="ECO:0007669"/>
    <property type="project" value="InterPro"/>
</dbReference>
<dbReference type="InterPro" id="IPR036291">
    <property type="entry name" value="NAD(P)-bd_dom_sf"/>
</dbReference>
<dbReference type="GO" id="GO:0005777">
    <property type="term" value="C:peroxisome"/>
    <property type="evidence" value="ECO:0007669"/>
    <property type="project" value="TreeGrafter"/>
</dbReference>
<dbReference type="Gene3D" id="3.40.50.720">
    <property type="entry name" value="NAD(P)-binding Rossmann-like Domain"/>
    <property type="match status" value="1"/>
</dbReference>
<dbReference type="EMBL" id="AP024449">
    <property type="protein sequence ID" value="BCS29609.1"/>
    <property type="molecule type" value="Genomic_DNA"/>
</dbReference>
<dbReference type="OrthoDB" id="2136131at2759"/>
<protein>
    <recommendedName>
        <fullName evidence="3">2,4-dienoyl-CoA reductase [(3E)-enoyl-CoA-producing]</fullName>
        <ecNumber evidence="3">1.3.1.124</ecNumber>
    </recommendedName>
</protein>
<gene>
    <name evidence="6" type="ORF">APUU_71179S</name>
</gene>
<proteinExistence type="predicted"/>
<reference evidence="6" key="1">
    <citation type="submission" date="2021-01" db="EMBL/GenBank/DDBJ databases">
        <authorList>
            <consortium name="Aspergillus puulaauensis MK2 genome sequencing consortium"/>
            <person name="Kazuki M."/>
            <person name="Futagami T."/>
        </authorList>
    </citation>
    <scope>NUCLEOTIDE SEQUENCE</scope>
    <source>
        <strain evidence="6">MK2</strain>
    </source>
</reference>
<evidence type="ECO:0000256" key="2">
    <source>
        <dbReference type="ARBA" id="ARBA00023002"/>
    </source>
</evidence>
<dbReference type="Proteomes" id="UP000654913">
    <property type="component" value="Chromosome 7"/>
</dbReference>
<keyword evidence="7" id="KW-1185">Reference proteome</keyword>
<dbReference type="PANTHER" id="PTHR43296:SF2">
    <property type="entry name" value="PEROXISOMAL 2,4-DIENOYL-COA REDUCTASE [(3E)-ENOYL-COA-PRODUCING]"/>
    <property type="match status" value="1"/>
</dbReference>
<evidence type="ECO:0000256" key="5">
    <source>
        <dbReference type="ARBA" id="ARBA00048340"/>
    </source>
</evidence>
<dbReference type="PANTHER" id="PTHR43296">
    <property type="entry name" value="PEROXISOMAL 2,4-DIENOYL-COA REDUCTASE"/>
    <property type="match status" value="1"/>
</dbReference>
<reference evidence="6" key="2">
    <citation type="submission" date="2021-02" db="EMBL/GenBank/DDBJ databases">
        <title>Aspergillus puulaauensis MK2 genome sequence.</title>
        <authorList>
            <person name="Futagami T."/>
            <person name="Mori K."/>
            <person name="Kadooka C."/>
            <person name="Tanaka T."/>
        </authorList>
    </citation>
    <scope>NUCLEOTIDE SEQUENCE</scope>
    <source>
        <strain evidence="6">MK2</strain>
    </source>
</reference>
<name>A0A7R7XZQ7_9EURO</name>
<dbReference type="SUPFAM" id="SSF51735">
    <property type="entry name" value="NAD(P)-binding Rossmann-fold domains"/>
    <property type="match status" value="1"/>
</dbReference>
<accession>A0A7R7XZQ7</accession>
<sequence>MPPQNREYVSDVWKDNLFSEKVVFCTGGAGTICSAQVRALVYLGANACIVGRNVEKTERVATEIATVRTGARVLGIGGIDVRDSEGLKAAADRCVEELGGIDYAIAGAAGNFLASVNNISSNAFKSVMDIDVLGSYNTVKATIPHLVKSAEKHRNEPANPRRKGTGGRIIFLSSTTHYIGSPFQTHLAAAKAGVDAMSNNVALEFGPYGVTANVITPGPIENTEGVARLVPAGSEAAVRKGQPLGRYGLTKDIADATVYLLSESGSYVSGHTLVVDGASWRAPGGSLGMGNSLAYPDSLLSGNAVAGVKGRKEQKL</sequence>
<dbReference type="GO" id="GO:0009062">
    <property type="term" value="P:fatty acid catabolic process"/>
    <property type="evidence" value="ECO:0007669"/>
    <property type="project" value="InterPro"/>
</dbReference>
<dbReference type="AlphaFoldDB" id="A0A7R7XZQ7"/>
<evidence type="ECO:0000313" key="7">
    <source>
        <dbReference type="Proteomes" id="UP000654913"/>
    </source>
</evidence>
<evidence type="ECO:0000256" key="1">
    <source>
        <dbReference type="ARBA" id="ARBA00022857"/>
    </source>
</evidence>
<keyword evidence="2" id="KW-0560">Oxidoreductase</keyword>
<keyword evidence="1" id="KW-0521">NADP</keyword>
<evidence type="ECO:0000256" key="4">
    <source>
        <dbReference type="ARBA" id="ARBA00048009"/>
    </source>
</evidence>
<evidence type="ECO:0000313" key="6">
    <source>
        <dbReference type="EMBL" id="BCS29609.1"/>
    </source>
</evidence>
<dbReference type="GeneID" id="64979606"/>
<comment type="catalytic activity">
    <reaction evidence="4">
        <text>a (2E,4E)-dienoyl-CoA + NADPH + H(+) = a 4,5-saturated-(3E)-enoyl-CoA + NADP(+)</text>
        <dbReference type="Rhea" id="RHEA:45912"/>
        <dbReference type="ChEBI" id="CHEBI:15378"/>
        <dbReference type="ChEBI" id="CHEBI:57783"/>
        <dbReference type="ChEBI" id="CHEBI:58349"/>
        <dbReference type="ChEBI" id="CHEBI:85101"/>
        <dbReference type="ChEBI" id="CHEBI:85493"/>
        <dbReference type="EC" id="1.3.1.124"/>
    </reaction>
</comment>
<organism evidence="6 7">
    <name type="scientific">Aspergillus puulaauensis</name>
    <dbReference type="NCBI Taxonomy" id="1220207"/>
    <lineage>
        <taxon>Eukaryota</taxon>
        <taxon>Fungi</taxon>
        <taxon>Dikarya</taxon>
        <taxon>Ascomycota</taxon>
        <taxon>Pezizomycotina</taxon>
        <taxon>Eurotiomycetes</taxon>
        <taxon>Eurotiomycetidae</taxon>
        <taxon>Eurotiales</taxon>
        <taxon>Aspergillaceae</taxon>
        <taxon>Aspergillus</taxon>
    </lineage>
</organism>